<evidence type="ECO:0000256" key="1">
    <source>
        <dbReference type="SAM" id="Phobius"/>
    </source>
</evidence>
<reference evidence="2 3" key="1">
    <citation type="submission" date="2016-08" db="EMBL/GenBank/DDBJ databases">
        <title>The complete genome of Streptomyces subrutilus 10-1-1.</title>
        <authorList>
            <person name="Chen X."/>
        </authorList>
    </citation>
    <scope>NUCLEOTIDE SEQUENCE [LARGE SCALE GENOMIC DNA]</scope>
    <source>
        <strain evidence="2 3">10-1-1</strain>
    </source>
</reference>
<dbReference type="AlphaFoldDB" id="A0A1E5PLC5"/>
<dbReference type="InterPro" id="IPR046295">
    <property type="entry name" value="DUF6332"/>
</dbReference>
<sequence>MTTTRRTQAERDEITVEIGYALLSACFLGAVVFATIAGPVAVWDFAPAVEKSLLVAGAWVGGVLAVIRVVHVLWRYGQRNQHLADPCEGQHRAASRVGCPRCG</sequence>
<evidence type="ECO:0000313" key="3">
    <source>
        <dbReference type="Proteomes" id="UP000095705"/>
    </source>
</evidence>
<keyword evidence="1" id="KW-0812">Transmembrane</keyword>
<organism evidence="2 3">
    <name type="scientific">Streptomyces subrutilus</name>
    <dbReference type="NCBI Taxonomy" id="36818"/>
    <lineage>
        <taxon>Bacteria</taxon>
        <taxon>Bacillati</taxon>
        <taxon>Actinomycetota</taxon>
        <taxon>Actinomycetes</taxon>
        <taxon>Kitasatosporales</taxon>
        <taxon>Streptomycetaceae</taxon>
        <taxon>Streptomyces</taxon>
    </lineage>
</organism>
<protein>
    <submittedName>
        <fullName evidence="2">Uncharacterized protein</fullName>
    </submittedName>
</protein>
<keyword evidence="1" id="KW-1133">Transmembrane helix</keyword>
<proteinExistence type="predicted"/>
<gene>
    <name evidence="2" type="ORF">BGK67_02420</name>
</gene>
<keyword evidence="3" id="KW-1185">Reference proteome</keyword>
<feature type="transmembrane region" description="Helical" evidence="1">
    <location>
        <begin position="53"/>
        <end position="74"/>
    </location>
</feature>
<dbReference type="Pfam" id="PF19857">
    <property type="entry name" value="DUF6332"/>
    <property type="match status" value="1"/>
</dbReference>
<dbReference type="STRING" id="36818.BGK67_02420"/>
<dbReference type="RefSeq" id="WP_069918505.1">
    <property type="nucleotide sequence ID" value="NZ_MEHK01000001.1"/>
</dbReference>
<dbReference type="EMBL" id="MEHK01000001">
    <property type="protein sequence ID" value="OEJ30361.1"/>
    <property type="molecule type" value="Genomic_DNA"/>
</dbReference>
<accession>A0A1E5PLC5</accession>
<evidence type="ECO:0000313" key="2">
    <source>
        <dbReference type="EMBL" id="OEJ30361.1"/>
    </source>
</evidence>
<feature type="transmembrane region" description="Helical" evidence="1">
    <location>
        <begin position="20"/>
        <end position="41"/>
    </location>
</feature>
<name>A0A1E5PLC5_9ACTN</name>
<keyword evidence="1" id="KW-0472">Membrane</keyword>
<dbReference type="Proteomes" id="UP000095705">
    <property type="component" value="Unassembled WGS sequence"/>
</dbReference>
<comment type="caution">
    <text evidence="2">The sequence shown here is derived from an EMBL/GenBank/DDBJ whole genome shotgun (WGS) entry which is preliminary data.</text>
</comment>